<dbReference type="Proteomes" id="UP000539957">
    <property type="component" value="Unassembled WGS sequence"/>
</dbReference>
<comment type="caution">
    <text evidence="1">The sequence shown here is derived from an EMBL/GenBank/DDBJ whole genome shotgun (WGS) entry which is preliminary data.</text>
</comment>
<organism evidence="1 2">
    <name type="scientific">Brevundimonas bullata</name>
    <dbReference type="NCBI Taxonomy" id="13160"/>
    <lineage>
        <taxon>Bacteria</taxon>
        <taxon>Pseudomonadati</taxon>
        <taxon>Pseudomonadota</taxon>
        <taxon>Alphaproteobacteria</taxon>
        <taxon>Caulobacterales</taxon>
        <taxon>Caulobacteraceae</taxon>
        <taxon>Brevundimonas</taxon>
    </lineage>
</organism>
<dbReference type="EMBL" id="JACHKY010000004">
    <property type="protein sequence ID" value="MBB4799015.1"/>
    <property type="molecule type" value="Genomic_DNA"/>
</dbReference>
<keyword evidence="2" id="KW-1185">Reference proteome</keyword>
<evidence type="ECO:0000313" key="2">
    <source>
        <dbReference type="Proteomes" id="UP000539957"/>
    </source>
</evidence>
<protein>
    <submittedName>
        <fullName evidence="1">Uncharacterized protein</fullName>
    </submittedName>
</protein>
<gene>
    <name evidence="1" type="ORF">HNP32_002769</name>
</gene>
<name>A0A7W7IR65_9CAUL</name>
<evidence type="ECO:0000313" key="1">
    <source>
        <dbReference type="EMBL" id="MBB4799015.1"/>
    </source>
</evidence>
<sequence length="82" mass="9115">MARRLAADTAYGSAEMLDWLVHDQGIEPRILVIDKSERIDGTFSRADFAYDHAQDLYRGSKPQRPLLATISAAAFSTKSARC</sequence>
<reference evidence="1 2" key="1">
    <citation type="submission" date="2020-08" db="EMBL/GenBank/DDBJ databases">
        <title>Functional genomics of gut bacteria from endangered species of beetles.</title>
        <authorList>
            <person name="Carlos-Shanley C."/>
        </authorList>
    </citation>
    <scope>NUCLEOTIDE SEQUENCE [LARGE SCALE GENOMIC DNA]</scope>
    <source>
        <strain evidence="1 2">S00123</strain>
    </source>
</reference>
<accession>A0A7W7IR65</accession>
<dbReference type="AlphaFoldDB" id="A0A7W7IR65"/>
<proteinExistence type="predicted"/>